<feature type="transmembrane region" description="Helical" evidence="6">
    <location>
        <begin position="12"/>
        <end position="33"/>
    </location>
</feature>
<feature type="transmembrane region" description="Helical" evidence="6">
    <location>
        <begin position="390"/>
        <end position="411"/>
    </location>
</feature>
<dbReference type="GO" id="GO:0016020">
    <property type="term" value="C:membrane"/>
    <property type="evidence" value="ECO:0007669"/>
    <property type="project" value="UniProtKB-SubCell"/>
</dbReference>
<dbReference type="InterPro" id="IPR011701">
    <property type="entry name" value="MFS"/>
</dbReference>
<keyword evidence="3 6" id="KW-0812">Transmembrane</keyword>
<organism evidence="7 8">
    <name type="scientific">Falsarthrobacter nasiphocae</name>
    <dbReference type="NCBI Taxonomy" id="189863"/>
    <lineage>
        <taxon>Bacteria</taxon>
        <taxon>Bacillati</taxon>
        <taxon>Actinomycetota</taxon>
        <taxon>Actinomycetes</taxon>
        <taxon>Micrococcales</taxon>
        <taxon>Micrococcaceae</taxon>
        <taxon>Falsarthrobacter</taxon>
    </lineage>
</organism>
<protein>
    <submittedName>
        <fullName evidence="7">MFS family arabinose efflux permease</fullName>
    </submittedName>
</protein>
<feature type="transmembrane region" description="Helical" evidence="6">
    <location>
        <begin position="365"/>
        <end position="384"/>
    </location>
</feature>
<feature type="transmembrane region" description="Helical" evidence="6">
    <location>
        <begin position="109"/>
        <end position="129"/>
    </location>
</feature>
<dbReference type="PANTHER" id="PTHR12778:SF10">
    <property type="entry name" value="MAJOR FACILITATOR SUPERFAMILY DOMAIN-CONTAINING PROTEIN 3"/>
    <property type="match status" value="1"/>
</dbReference>
<dbReference type="EMBL" id="JAVDUI010000001">
    <property type="protein sequence ID" value="MDR6892025.1"/>
    <property type="molecule type" value="Genomic_DNA"/>
</dbReference>
<proteinExistence type="predicted"/>
<feature type="transmembrane region" description="Helical" evidence="6">
    <location>
        <begin position="176"/>
        <end position="194"/>
    </location>
</feature>
<keyword evidence="4 6" id="KW-1133">Transmembrane helix</keyword>
<comment type="subcellular location">
    <subcellularLocation>
        <location evidence="1">Membrane</location>
        <topology evidence="1">Multi-pass membrane protein</topology>
    </subcellularLocation>
</comment>
<evidence type="ECO:0000256" key="5">
    <source>
        <dbReference type="ARBA" id="ARBA00023136"/>
    </source>
</evidence>
<dbReference type="Proteomes" id="UP001247307">
    <property type="component" value="Unassembled WGS sequence"/>
</dbReference>
<feature type="transmembrane region" description="Helical" evidence="6">
    <location>
        <begin position="271"/>
        <end position="294"/>
    </location>
</feature>
<dbReference type="InterPro" id="IPR036259">
    <property type="entry name" value="MFS_trans_sf"/>
</dbReference>
<keyword evidence="8" id="KW-1185">Reference proteome</keyword>
<evidence type="ECO:0000256" key="4">
    <source>
        <dbReference type="ARBA" id="ARBA00022989"/>
    </source>
</evidence>
<dbReference type="AlphaFoldDB" id="A0AAE3YH09"/>
<evidence type="ECO:0000313" key="8">
    <source>
        <dbReference type="Proteomes" id="UP001247307"/>
    </source>
</evidence>
<feature type="transmembrane region" description="Helical" evidence="6">
    <location>
        <begin position="301"/>
        <end position="321"/>
    </location>
</feature>
<gene>
    <name evidence="7" type="ORF">J2S35_000965</name>
</gene>
<sequence>MSSPGVSLRLLTALYATQFIGVGFLSVGLVAILRADGVSLSTLGLIQLLGLVWPLKFLWAPLLDRFTPASWSPRFAGAGHYRAWLLLLQPLMVFALLGLALVSRPSEQLPLLVAVVGLFIIMSATQDIAADALSVRGLAGGRRDLGSAVQVSASYVGNLVGGAGAVIVADHWGLRAAAVLLALTTAVALIPVITHREAEHVVGDPATGVASSEADSPAGPRSLGDFFGVFASAEARAWCFVAMPLLYMGSAGAYSLVTPALTDSGRSLSEVGLITLTWASLPAIAAGLLAGWISAKWGRRAGVGLGIAVLAAGVWGLGPVFAGGGSFTAAAAGVGLLLSGYTVLNVTVYAQALRFARPDHAGSDFTLLTCIPLALSFLAAWAVLTLAQAAGYGAAAWVSFAVAALGALTAWRGLGRAAG</sequence>
<dbReference type="InterPro" id="IPR004752">
    <property type="entry name" value="AmpG_permease/AT-1"/>
</dbReference>
<accession>A0AAE3YH09</accession>
<evidence type="ECO:0000256" key="1">
    <source>
        <dbReference type="ARBA" id="ARBA00004141"/>
    </source>
</evidence>
<dbReference type="PANTHER" id="PTHR12778">
    <property type="entry name" value="SOLUTE CARRIER FAMILY 33 ACETYL-COA TRANSPORTER -RELATED"/>
    <property type="match status" value="1"/>
</dbReference>
<reference evidence="7" key="1">
    <citation type="submission" date="2023-07" db="EMBL/GenBank/DDBJ databases">
        <title>Sequencing the genomes of 1000 actinobacteria strains.</title>
        <authorList>
            <person name="Klenk H.-P."/>
        </authorList>
    </citation>
    <scope>NUCLEOTIDE SEQUENCE</scope>
    <source>
        <strain evidence="7">DSM 13988</strain>
    </source>
</reference>
<dbReference type="SUPFAM" id="SSF103473">
    <property type="entry name" value="MFS general substrate transporter"/>
    <property type="match status" value="1"/>
</dbReference>
<feature type="transmembrane region" description="Helical" evidence="6">
    <location>
        <begin position="327"/>
        <end position="353"/>
    </location>
</feature>
<dbReference type="RefSeq" id="WP_309850462.1">
    <property type="nucleotide sequence ID" value="NZ_BAAAIU010000001.1"/>
</dbReference>
<evidence type="ECO:0000256" key="6">
    <source>
        <dbReference type="SAM" id="Phobius"/>
    </source>
</evidence>
<keyword evidence="5 6" id="KW-0472">Membrane</keyword>
<dbReference type="GO" id="GO:0022857">
    <property type="term" value="F:transmembrane transporter activity"/>
    <property type="evidence" value="ECO:0007669"/>
    <property type="project" value="InterPro"/>
</dbReference>
<dbReference type="Pfam" id="PF07690">
    <property type="entry name" value="MFS_1"/>
    <property type="match status" value="1"/>
</dbReference>
<dbReference type="Gene3D" id="1.20.1250.20">
    <property type="entry name" value="MFS general substrate transporter like domains"/>
    <property type="match status" value="1"/>
</dbReference>
<evidence type="ECO:0000256" key="3">
    <source>
        <dbReference type="ARBA" id="ARBA00022692"/>
    </source>
</evidence>
<evidence type="ECO:0000313" key="7">
    <source>
        <dbReference type="EMBL" id="MDR6892025.1"/>
    </source>
</evidence>
<feature type="transmembrane region" description="Helical" evidence="6">
    <location>
        <begin position="83"/>
        <end position="102"/>
    </location>
</feature>
<comment type="caution">
    <text evidence="7">The sequence shown here is derived from an EMBL/GenBank/DDBJ whole genome shotgun (WGS) entry which is preliminary data.</text>
</comment>
<evidence type="ECO:0000256" key="2">
    <source>
        <dbReference type="ARBA" id="ARBA00022448"/>
    </source>
</evidence>
<name>A0AAE3YH09_9MICC</name>
<feature type="transmembrane region" description="Helical" evidence="6">
    <location>
        <begin position="45"/>
        <end position="63"/>
    </location>
</feature>
<keyword evidence="2" id="KW-0813">Transport</keyword>